<dbReference type="RefSeq" id="WP_380850903.1">
    <property type="nucleotide sequence ID" value="NZ_JBHSFP010000046.1"/>
</dbReference>
<evidence type="ECO:0000256" key="1">
    <source>
        <dbReference type="SAM" id="SignalP"/>
    </source>
</evidence>
<feature type="signal peptide" evidence="1">
    <location>
        <begin position="1"/>
        <end position="34"/>
    </location>
</feature>
<reference evidence="3" key="1">
    <citation type="journal article" date="2019" name="Int. J. Syst. Evol. Microbiol.">
        <title>The Global Catalogue of Microorganisms (GCM) 10K type strain sequencing project: providing services to taxonomists for standard genome sequencing and annotation.</title>
        <authorList>
            <consortium name="The Broad Institute Genomics Platform"/>
            <consortium name="The Broad Institute Genome Sequencing Center for Infectious Disease"/>
            <person name="Wu L."/>
            <person name="Ma J."/>
        </authorList>
    </citation>
    <scope>NUCLEOTIDE SEQUENCE [LARGE SCALE GENOMIC DNA]</scope>
    <source>
        <strain evidence="3">CGMCC 4.7132</strain>
    </source>
</reference>
<keyword evidence="3" id="KW-1185">Reference proteome</keyword>
<evidence type="ECO:0000313" key="2">
    <source>
        <dbReference type="EMBL" id="MFC4536441.1"/>
    </source>
</evidence>
<comment type="caution">
    <text evidence="2">The sequence shown here is derived from an EMBL/GenBank/DDBJ whole genome shotgun (WGS) entry which is preliminary data.</text>
</comment>
<accession>A0ABV9CT27</accession>
<dbReference type="EMBL" id="JBHSFP010000046">
    <property type="protein sequence ID" value="MFC4536441.1"/>
    <property type="molecule type" value="Genomic_DNA"/>
</dbReference>
<keyword evidence="1" id="KW-0732">Signal</keyword>
<evidence type="ECO:0000313" key="3">
    <source>
        <dbReference type="Proteomes" id="UP001596004"/>
    </source>
</evidence>
<sequence length="159" mass="16566">MVTRRSVRRALALGSALVTSSALLVMSAQQPAAAATITVRGTIDCLNNNYYGDTRDWYAYEARGIASPSGTSMSLNSMTAIPATHAWQFELTLPSSDTSVGVSALCSSGHQYGDYGWSGGWTSIPAGTTVVTAAWGCSTAPVSPGPWVTTCALQSVTYS</sequence>
<organism evidence="2 3">
    <name type="scientific">Sphaerisporangium dianthi</name>
    <dbReference type="NCBI Taxonomy" id="1436120"/>
    <lineage>
        <taxon>Bacteria</taxon>
        <taxon>Bacillati</taxon>
        <taxon>Actinomycetota</taxon>
        <taxon>Actinomycetes</taxon>
        <taxon>Streptosporangiales</taxon>
        <taxon>Streptosporangiaceae</taxon>
        <taxon>Sphaerisporangium</taxon>
    </lineage>
</organism>
<dbReference type="Proteomes" id="UP001596004">
    <property type="component" value="Unassembled WGS sequence"/>
</dbReference>
<protein>
    <recommendedName>
        <fullName evidence="4">Secreted protein</fullName>
    </recommendedName>
</protein>
<gene>
    <name evidence="2" type="ORF">ACFO60_37215</name>
</gene>
<proteinExistence type="predicted"/>
<name>A0ABV9CT27_9ACTN</name>
<evidence type="ECO:0008006" key="4">
    <source>
        <dbReference type="Google" id="ProtNLM"/>
    </source>
</evidence>
<feature type="chain" id="PRO_5046006274" description="Secreted protein" evidence="1">
    <location>
        <begin position="35"/>
        <end position="159"/>
    </location>
</feature>